<dbReference type="EMBL" id="RQSM01000003">
    <property type="protein sequence ID" value="RVU90948.1"/>
    <property type="molecule type" value="Genomic_DNA"/>
</dbReference>
<dbReference type="RefSeq" id="WP_127823382.1">
    <property type="nucleotide sequence ID" value="NZ_RQSM01000003.1"/>
</dbReference>
<dbReference type="Gene3D" id="3.30.470.20">
    <property type="entry name" value="ATP-grasp fold, B domain"/>
    <property type="match status" value="1"/>
</dbReference>
<dbReference type="GO" id="GO:0005737">
    <property type="term" value="C:cytoplasm"/>
    <property type="evidence" value="ECO:0007669"/>
    <property type="project" value="TreeGrafter"/>
</dbReference>
<sequence length="340" mass="40120">MILVLSYDWYEQGTDPVVNWLIFNKAPFVKVTIQDFLNQSNNCRIDVNKGEIWINGIEYASKINVIWFRRFEDDLRLGLKNEFPASQAAFELKYEFKDLIEYFYKIFDNKVWMPRYDGINLNKLETLFFANKWNVKVPDTIICNNKTDLESFYNKHNKAVIIKPIRHSGYFIDGEKTYSIYTNSVTEAFIKTIPDNFVATLVQQKVKGLHEIRTFYMDGAFYSTAIWISKPNAHSDIKLNYNSKHINWFPYEFPKELCEQYDSFFKKLNLNTCSFDVIKTVDGQYILLEINSVGQFTAPGNRCNYNLDEKIASWLINKNEDEEKNKYIQKTRTREVAAHV</sequence>
<protein>
    <recommendedName>
        <fullName evidence="3">ATP-grasp domain-containing protein</fullName>
    </recommendedName>
</protein>
<comment type="caution">
    <text evidence="1">The sequence shown here is derived from an EMBL/GenBank/DDBJ whole genome shotgun (WGS) entry which is preliminary data.</text>
</comment>
<dbReference type="OrthoDB" id="583309at2"/>
<accession>A0A437UBP4</accession>
<proteinExistence type="predicted"/>
<evidence type="ECO:0008006" key="3">
    <source>
        <dbReference type="Google" id="ProtNLM"/>
    </source>
</evidence>
<evidence type="ECO:0000313" key="2">
    <source>
        <dbReference type="Proteomes" id="UP000288951"/>
    </source>
</evidence>
<evidence type="ECO:0000313" key="1">
    <source>
        <dbReference type="EMBL" id="RVU90948.1"/>
    </source>
</evidence>
<dbReference type="PANTHER" id="PTHR21621:SF0">
    <property type="entry name" value="BETA-CITRYLGLUTAMATE SYNTHASE B-RELATED"/>
    <property type="match status" value="1"/>
</dbReference>
<gene>
    <name evidence="1" type="ORF">EH230_08595</name>
</gene>
<dbReference type="SUPFAM" id="SSF56059">
    <property type="entry name" value="Glutathione synthetase ATP-binding domain-like"/>
    <property type="match status" value="1"/>
</dbReference>
<reference evidence="1" key="1">
    <citation type="submission" date="2018-12" db="EMBL/GenBank/DDBJ databases">
        <title>Draft genome sequence of Flaovobacterium columnare ARS1 isolated from channel catfish in Alabama.</title>
        <authorList>
            <person name="Cai W."/>
            <person name="Arias C."/>
        </authorList>
    </citation>
    <scope>NUCLEOTIDE SEQUENCE [LARGE SCALE GENOMIC DNA]</scope>
    <source>
        <strain evidence="1">ARS1</strain>
    </source>
</reference>
<dbReference type="GO" id="GO:0016879">
    <property type="term" value="F:ligase activity, forming carbon-nitrogen bonds"/>
    <property type="evidence" value="ECO:0007669"/>
    <property type="project" value="TreeGrafter"/>
</dbReference>
<dbReference type="Proteomes" id="UP000288951">
    <property type="component" value="Unassembled WGS sequence"/>
</dbReference>
<dbReference type="AlphaFoldDB" id="A0A437UBP4"/>
<keyword evidence="2" id="KW-1185">Reference proteome</keyword>
<name>A0A437UBP4_9FLAO</name>
<dbReference type="PANTHER" id="PTHR21621">
    <property type="entry name" value="RIBOSOMAL PROTEIN S6 MODIFICATION PROTEIN"/>
    <property type="match status" value="1"/>
</dbReference>
<organism evidence="1 2">
    <name type="scientific">Flavobacterium columnare</name>
    <dbReference type="NCBI Taxonomy" id="996"/>
    <lineage>
        <taxon>Bacteria</taxon>
        <taxon>Pseudomonadati</taxon>
        <taxon>Bacteroidota</taxon>
        <taxon>Flavobacteriia</taxon>
        <taxon>Flavobacteriales</taxon>
        <taxon>Flavobacteriaceae</taxon>
        <taxon>Flavobacterium</taxon>
    </lineage>
</organism>